<reference evidence="11 12" key="1">
    <citation type="journal article" date="2021" name="Int. J. Syst. Evol. Microbiol.">
        <title>Streptococcus vicugnae sp. nov., isolated from faeces of alpacas (Vicugna pacos) and cattle (Bos taurus), Streptococcus zalophi sp. nov., and Streptococcus pacificus sp. nov., isolated from respiratory tract of California sea lions (Zalophus californianus).</title>
        <authorList>
            <person name="Volokhov D.V."/>
            <person name="Zagorodnyaya T.A."/>
            <person name="Shen Z."/>
            <person name="Blom J."/>
            <person name="Furtak V.A."/>
            <person name="Eisenberg T."/>
            <person name="Fan P."/>
            <person name="Jeong K.C."/>
            <person name="Gao Y."/>
            <person name="Zhang S."/>
            <person name="Amselle M."/>
        </authorList>
    </citation>
    <scope>NUCLEOTIDE SEQUENCE [LARGE SCALE GENOMIC DNA]</scope>
    <source>
        <strain evidence="11 12">CSL7591</strain>
    </source>
</reference>
<keyword evidence="2" id="KW-0732">Signal</keyword>
<keyword evidence="3 11" id="KW-0378">Hydrolase</keyword>
<dbReference type="Pfam" id="PF03714">
    <property type="entry name" value="PUD"/>
    <property type="match status" value="1"/>
</dbReference>
<dbReference type="InterPro" id="IPR014756">
    <property type="entry name" value="Ig_E-set"/>
</dbReference>
<organism evidence="11 12">
    <name type="scientific">Streptococcus pacificus</name>
    <dbReference type="NCBI Taxonomy" id="2740577"/>
    <lineage>
        <taxon>Bacteria</taxon>
        <taxon>Bacillati</taxon>
        <taxon>Bacillota</taxon>
        <taxon>Bacilli</taxon>
        <taxon>Lactobacillales</taxon>
        <taxon>Streptococcaceae</taxon>
        <taxon>Streptococcus</taxon>
    </lineage>
</organism>
<proteinExistence type="inferred from homology"/>
<comment type="catalytic activity">
    <reaction evidence="6">
        <text>Hydrolysis of (1-&gt;6)-alpha-D-glucosidic linkages in pullulan, amylopectin and glycogen, and in the alpha- and beta-limit dextrins of amylopectin and glycogen.</text>
        <dbReference type="EC" id="3.2.1.41"/>
    </reaction>
</comment>
<evidence type="ECO:0000313" key="11">
    <source>
        <dbReference type="EMBL" id="MBJ8325915.1"/>
    </source>
</evidence>
<dbReference type="InterPro" id="IPR013784">
    <property type="entry name" value="Carb-bd-like_fold"/>
</dbReference>
<dbReference type="SUPFAM" id="SSF51445">
    <property type="entry name" value="(Trans)glycosidases"/>
    <property type="match status" value="1"/>
</dbReference>
<dbReference type="InterPro" id="IPR017853">
    <property type="entry name" value="GH"/>
</dbReference>
<dbReference type="SUPFAM" id="SSF49452">
    <property type="entry name" value="Starch-binding domain-like"/>
    <property type="match status" value="1"/>
</dbReference>
<comment type="similarity">
    <text evidence="1">Belongs to the glycosyl hydrolase 13 family.</text>
</comment>
<dbReference type="NCBIfam" id="TIGR02104">
    <property type="entry name" value="pulA_typeI"/>
    <property type="match status" value="1"/>
</dbReference>
<dbReference type="CDD" id="cd10315">
    <property type="entry name" value="CBM41_pullulanase"/>
    <property type="match status" value="1"/>
</dbReference>
<dbReference type="InterPro" id="IPR004193">
    <property type="entry name" value="Glyco_hydro_13_N"/>
</dbReference>
<evidence type="ECO:0000256" key="4">
    <source>
        <dbReference type="ARBA" id="ARBA00022837"/>
    </source>
</evidence>
<keyword evidence="4" id="KW-0106">Calcium</keyword>
<dbReference type="Pfam" id="PF02922">
    <property type="entry name" value="CBM_48"/>
    <property type="match status" value="1"/>
</dbReference>
<dbReference type="SUPFAM" id="SSF81296">
    <property type="entry name" value="E set domains"/>
    <property type="match status" value="1"/>
</dbReference>
<evidence type="ECO:0000259" key="10">
    <source>
        <dbReference type="SMART" id="SM00642"/>
    </source>
</evidence>
<dbReference type="Pfam" id="PF00128">
    <property type="entry name" value="Alpha-amylase"/>
    <property type="match status" value="1"/>
</dbReference>
<evidence type="ECO:0000256" key="6">
    <source>
        <dbReference type="ARBA" id="ARBA00023965"/>
    </source>
</evidence>
<dbReference type="EC" id="3.2.1.41" evidence="7"/>
<evidence type="ECO:0000256" key="5">
    <source>
        <dbReference type="ARBA" id="ARBA00023295"/>
    </source>
</evidence>
<dbReference type="CDD" id="cd02860">
    <property type="entry name" value="E_set_Pullulanase"/>
    <property type="match status" value="1"/>
</dbReference>
<feature type="domain" description="Glycosyl hydrolase family 13 catalytic" evidence="10">
    <location>
        <begin position="273"/>
        <end position="661"/>
    </location>
</feature>
<dbReference type="CDD" id="cd11341">
    <property type="entry name" value="AmyAc_Pullulanase_LD-like"/>
    <property type="match status" value="1"/>
</dbReference>
<dbReference type="Proteomes" id="UP000653045">
    <property type="component" value="Unassembled WGS sequence"/>
</dbReference>
<dbReference type="RefSeq" id="WP_199575760.1">
    <property type="nucleotide sequence ID" value="NZ_JAENBO010000003.1"/>
</dbReference>
<dbReference type="InterPro" id="IPR011840">
    <property type="entry name" value="PulA_typeI"/>
</dbReference>
<dbReference type="Gene3D" id="3.20.20.80">
    <property type="entry name" value="Glycosidases"/>
    <property type="match status" value="1"/>
</dbReference>
<evidence type="ECO:0000256" key="9">
    <source>
        <dbReference type="ARBA" id="ARBA00031076"/>
    </source>
</evidence>
<name>A0ABS0ZIV4_9STRE</name>
<dbReference type="InterPro" id="IPR006047">
    <property type="entry name" value="GH13_cat_dom"/>
</dbReference>
<evidence type="ECO:0000256" key="7">
    <source>
        <dbReference type="ARBA" id="ARBA00024062"/>
    </source>
</evidence>
<evidence type="ECO:0000256" key="8">
    <source>
        <dbReference type="ARBA" id="ARBA00029618"/>
    </source>
</evidence>
<sequence length="770" mass="89161">MDNIVIVHYHSKCGNYYDRNIWQWSENELGKEVHFLRFDSFGAVAHLNYQSPFFVSEAYLLFKSHGWSQKTPDYQINRHFGENKTEVWIVDGDDTVYYSRQAAVASHFYGRRSPRSFDMALNSHSFDKKWGFDGWLGFKYSQEETKFRLWAPTAEKVELILYETSDHKASVSRVISMTRGDVESPDDHQANTHGVWFLTVAGDLNFQAYRYRIYYRKRTFKETRDPYSIATTANGRRSVVVSKEVRTPENFAVKHLNDATWRLDNPNKAVIYEMHIRDFSKSPTSGVRYENRGKFRGAFEEGTKNSYGDMTTFDYIKNLGVTHIQLQPIFDHHQQFDSDGEYAYNWGYDPENYNVPEASFSSNPHNPVSRILELKELIQAYHEAGISVVMDVVYNHTYSSKDSALQIAVPDYYYRMNANGTFQNGSGCGNETASEKEMFRKYMVDSILYWVNEYNIDGFRFDLMGLHDVATMNHIRNKLNDIDPRIMMYGEGWDMGVGLLPEHKAKKQNAAQMPGIGFFNDDQRNAIKGAEVYGHLKRGFVSGEPTEDVVAKSILGSDELVQYIAPHQVLNYVEAHDNYNLNDLLLELHPEDDHKTHIKRVELATAMNLLMQGMSFMQLGQEFLRTKLFPTGENNTLTNEDKERAMNSYNAPDNVNQVNWHNVTLYKPTVEFIKALIALKTKTNHFSYSSFKDIREHVFVEEANYQSGVISFIVKGEKTYKIVFNLSGSDLQIDMTKYNKYDIMISNSKRYHNPKNRVENLTATVFDITE</sequence>
<dbReference type="PANTHER" id="PTHR43002">
    <property type="entry name" value="GLYCOGEN DEBRANCHING ENZYME"/>
    <property type="match status" value="1"/>
</dbReference>
<dbReference type="GO" id="GO:0051060">
    <property type="term" value="F:pullulanase activity"/>
    <property type="evidence" value="ECO:0007669"/>
    <property type="project" value="UniProtKB-EC"/>
</dbReference>
<dbReference type="Gene3D" id="2.60.40.10">
    <property type="entry name" value="Immunoglobulins"/>
    <property type="match status" value="1"/>
</dbReference>
<dbReference type="EMBL" id="JAENBO010000003">
    <property type="protein sequence ID" value="MBJ8325915.1"/>
    <property type="molecule type" value="Genomic_DNA"/>
</dbReference>
<dbReference type="InterPro" id="IPR013783">
    <property type="entry name" value="Ig-like_fold"/>
</dbReference>
<gene>
    <name evidence="11" type="primary">pulA</name>
    <name evidence="11" type="ORF">JHK62_04440</name>
</gene>
<keyword evidence="5 11" id="KW-0326">Glycosidase</keyword>
<keyword evidence="12" id="KW-1185">Reference proteome</keyword>
<dbReference type="InterPro" id="IPR005323">
    <property type="entry name" value="CBM41_pullulanase"/>
</dbReference>
<protein>
    <recommendedName>
        <fullName evidence="7">pullulanase</fullName>
        <ecNumber evidence="7">3.2.1.41</ecNumber>
    </recommendedName>
    <alternativeName>
        <fullName evidence="8">Alpha-dextrin endo-1,6-alpha-glucosidase</fullName>
    </alternativeName>
    <alternativeName>
        <fullName evidence="9">Pullulan 6-glucanohydrolase</fullName>
    </alternativeName>
</protein>
<accession>A0ABS0ZIV4</accession>
<comment type="caution">
    <text evidence="11">The sequence shown here is derived from an EMBL/GenBank/DDBJ whole genome shotgun (WGS) entry which is preliminary data.</text>
</comment>
<evidence type="ECO:0000313" key="12">
    <source>
        <dbReference type="Proteomes" id="UP000653045"/>
    </source>
</evidence>
<evidence type="ECO:0000256" key="1">
    <source>
        <dbReference type="ARBA" id="ARBA00008061"/>
    </source>
</evidence>
<evidence type="ECO:0000256" key="3">
    <source>
        <dbReference type="ARBA" id="ARBA00022801"/>
    </source>
</evidence>
<dbReference type="SMART" id="SM00642">
    <property type="entry name" value="Aamy"/>
    <property type="match status" value="1"/>
</dbReference>
<dbReference type="Gene3D" id="2.60.40.1110">
    <property type="match status" value="1"/>
</dbReference>
<evidence type="ECO:0000256" key="2">
    <source>
        <dbReference type="ARBA" id="ARBA00022729"/>
    </source>
</evidence>